<accession>A0ABW9N341</accession>
<dbReference type="EMBL" id="AACKMW020000009">
    <property type="protein sequence ID" value="MPB98676.1"/>
    <property type="molecule type" value="Genomic_DNA"/>
</dbReference>
<name>A0ABW9N341_9BACT</name>
<dbReference type="RefSeq" id="WP_043019594.1">
    <property type="nucleotide sequence ID" value="NZ_AACKMW020000009.1"/>
</dbReference>
<evidence type="ECO:0000313" key="1">
    <source>
        <dbReference type="EMBL" id="MPB98676.1"/>
    </source>
</evidence>
<sequence>MKTFNCNFEIIESQRRQPNFLFNEKDLNDIDLSKNTCIFSTSGAGYSYIIDFLYQYIRAKNKNTKIVITSNLSSFILDYWIRKDENVEYCDFEYEKLLASYKSKAIVISIFLNIKEFLNYKKYELSNVANLILANSENKIFSFVNEKLKSDILDFYADNLLKDIATFKSLNSENELAFINTIKDGFTFKFLIESKKTSILSVFKGKKI</sequence>
<protein>
    <submittedName>
        <fullName evidence="1">Uncharacterized protein</fullName>
    </submittedName>
</protein>
<keyword evidence="2" id="KW-1185">Reference proteome</keyword>
<proteinExistence type="predicted"/>
<evidence type="ECO:0000313" key="2">
    <source>
        <dbReference type="Proteomes" id="UP000364097"/>
    </source>
</evidence>
<organism evidence="1 2">
    <name type="scientific">Campylobacter subantarcticus</name>
    <dbReference type="NCBI Taxonomy" id="497724"/>
    <lineage>
        <taxon>Bacteria</taxon>
        <taxon>Pseudomonadati</taxon>
        <taxon>Campylobacterota</taxon>
        <taxon>Epsilonproteobacteria</taxon>
        <taxon>Campylobacterales</taxon>
        <taxon>Campylobacteraceae</taxon>
        <taxon>Campylobacter</taxon>
    </lineage>
</organism>
<gene>
    <name evidence="1" type="ORF">A0Z09_001135</name>
</gene>
<dbReference type="Proteomes" id="UP000364097">
    <property type="component" value="Unassembled WGS sequence"/>
</dbReference>
<comment type="caution">
    <text evidence="1">The sequence shown here is derived from an EMBL/GenBank/DDBJ whole genome shotgun (WGS) entry which is preliminary data.</text>
</comment>
<reference evidence="1" key="1">
    <citation type="submission" date="2019-08" db="EMBL/GenBank/DDBJ databases">
        <title>Rapid identification of Enteric Bacteria from Whole Genome Sequences (WGS) using Average Nucleotide Identity (ANI).</title>
        <authorList>
            <person name="Lane C."/>
        </authorList>
    </citation>
    <scope>NUCLEOTIDE SEQUENCE [LARGE SCALE GENOMIC DNA]</scope>
    <source>
        <strain evidence="1">2010D-8461</strain>
    </source>
</reference>